<evidence type="ECO:0000313" key="2">
    <source>
        <dbReference type="Proteomes" id="UP000000556"/>
    </source>
</evidence>
<sequence length="150" mass="15869">MERSPHDLSNLHARATWRGVNMRHCGLRARTWDNLWVAALLAMLLKVLALPMASTLGDLSLAQLLAGSYCSSGGVQPAMLDKDGKLSPKTSAPGHCCCAQGGPAPLPASLILAAFALPVLPVDQQPAVLVHSPRHCWPSINPRASPKVIA</sequence>
<dbReference type="AlphaFoldDB" id="Q88HM0"/>
<organism evidence="1 2">
    <name type="scientific">Pseudomonas putida (strain ATCC 47054 / DSM 6125 / CFBP 8728 / NCIMB 11950 / KT2440)</name>
    <dbReference type="NCBI Taxonomy" id="160488"/>
    <lineage>
        <taxon>Bacteria</taxon>
        <taxon>Pseudomonadati</taxon>
        <taxon>Pseudomonadota</taxon>
        <taxon>Gammaproteobacteria</taxon>
        <taxon>Pseudomonadales</taxon>
        <taxon>Pseudomonadaceae</taxon>
        <taxon>Pseudomonas</taxon>
    </lineage>
</organism>
<name>Q88HM0_PSEPK</name>
<dbReference type="KEGG" id="ppu:PP_3336"/>
<evidence type="ECO:0000313" key="1">
    <source>
        <dbReference type="EMBL" id="AAN68940.1"/>
    </source>
</evidence>
<dbReference type="Pfam" id="PF11162">
    <property type="entry name" value="DUF2946"/>
    <property type="match status" value="1"/>
</dbReference>
<dbReference type="PATRIC" id="fig|160488.4.peg.3548"/>
<reference evidence="1 2" key="2">
    <citation type="journal article" date="2016" name="Environ. Microbiol.">
        <title>The revisited genome of Pseudomonas putida KT2440 enlightens its value as a robust metabolic chassis.</title>
        <authorList>
            <person name="Belda E."/>
            <person name="van Heck R.G."/>
            <person name="Lopez-Sanchez M.J."/>
            <person name="Cruveiller S."/>
            <person name="Barbe V."/>
            <person name="Fraser C."/>
            <person name="Klenk H.P."/>
            <person name="Petersen J."/>
            <person name="Morgat A."/>
            <person name="Nikel P.I."/>
            <person name="Vallenet D."/>
            <person name="Rouy Z."/>
            <person name="Sekowska A."/>
            <person name="Martins Dos Santos V.A."/>
            <person name="de Lorenzo V."/>
            <person name="Danchin A."/>
            <person name="Medigue C."/>
        </authorList>
    </citation>
    <scope>NUCLEOTIDE SEQUENCE [LARGE SCALE GENOMIC DNA]</scope>
    <source>
        <strain evidence="2">ATCC 47054 / DSM 6125 / CFBP 8728 / NCIMB 11950 / KT2440</strain>
    </source>
</reference>
<dbReference type="HOGENOM" id="CLU_1738974_0_0_6"/>
<dbReference type="STRING" id="160488.PP_3336"/>
<proteinExistence type="predicted"/>
<dbReference type="InterPro" id="IPR021333">
    <property type="entry name" value="DUF2946"/>
</dbReference>
<dbReference type="PaxDb" id="160488-PP_3336"/>
<dbReference type="EMBL" id="AE015451">
    <property type="protein sequence ID" value="AAN68940.1"/>
    <property type="molecule type" value="Genomic_DNA"/>
</dbReference>
<gene>
    <name evidence="1" type="ordered locus">PP_3336</name>
</gene>
<accession>Q88HM0</accession>
<keyword evidence="2" id="KW-1185">Reference proteome</keyword>
<dbReference type="OrthoDB" id="7028554at2"/>
<dbReference type="BioCyc" id="PPUT160488:G1G01-3569-MONOMER"/>
<evidence type="ECO:0008006" key="3">
    <source>
        <dbReference type="Google" id="ProtNLM"/>
    </source>
</evidence>
<reference evidence="1 2" key="1">
    <citation type="journal article" date="2002" name="Environ. Microbiol.">
        <title>Complete genome sequence and comparative analysis of the metabolically versatile Pseudomonas putida KT2440.</title>
        <authorList>
            <person name="Nelson K.E."/>
            <person name="Weinel C."/>
            <person name="Paulsen I.T."/>
            <person name="Dodson R.J."/>
            <person name="Hilbert H."/>
            <person name="Martins dos Santos V.A."/>
            <person name="Fouts D.E."/>
            <person name="Gill S.R."/>
            <person name="Pop M."/>
            <person name="Holmes M."/>
            <person name="Brinkac L."/>
            <person name="Beanan M."/>
            <person name="DeBoy R.T."/>
            <person name="Daugherty S."/>
            <person name="Kolonay J."/>
            <person name="Madupu R."/>
            <person name="Nelson W."/>
            <person name="White O."/>
            <person name="Peterson J."/>
            <person name="Khouri H."/>
            <person name="Hance I."/>
            <person name="Chris Lee P."/>
            <person name="Holtzapple E."/>
            <person name="Scanlan D."/>
            <person name="Tran K."/>
            <person name="Moazzez A."/>
            <person name="Utterback T."/>
            <person name="Rizzo M."/>
            <person name="Lee K."/>
            <person name="Kosack D."/>
            <person name="Moestl D."/>
            <person name="Wedler H."/>
            <person name="Lauber J."/>
            <person name="Stjepandic D."/>
            <person name="Hoheisel J."/>
            <person name="Straetz M."/>
            <person name="Heim S."/>
            <person name="Kiewitz C."/>
            <person name="Eisen J.A."/>
            <person name="Timmis K.N."/>
            <person name="Dusterhoft A."/>
            <person name="Tummler B."/>
            <person name="Fraser C.M."/>
        </authorList>
    </citation>
    <scope>NUCLEOTIDE SEQUENCE [LARGE SCALE GENOMIC DNA]</scope>
    <source>
        <strain evidence="2">ATCC 47054 / DSM 6125 / CFBP 8728 / NCIMB 11950 / KT2440</strain>
    </source>
</reference>
<dbReference type="Proteomes" id="UP000000556">
    <property type="component" value="Chromosome"/>
</dbReference>
<protein>
    <recommendedName>
        <fullName evidence="3">DUF2946 domain-containing protein</fullName>
    </recommendedName>
</protein>